<keyword evidence="2" id="KW-1133">Transmembrane helix</keyword>
<dbReference type="RefSeq" id="XP_003855859.1">
    <property type="nucleotide sequence ID" value="XM_003855811.1"/>
</dbReference>
<keyword evidence="2" id="KW-0812">Transmembrane</keyword>
<feature type="compositionally biased region" description="Low complexity" evidence="1">
    <location>
        <begin position="132"/>
        <end position="148"/>
    </location>
</feature>
<sequence>MPSPPPTPRQHLLIYRPSAYLNTSIVGTTLVPTDKPKNAFARALSGIIANTTRGFRQHANRLNPPPSPKEKTGDGSNPNHPPDKHGDSTVAPPYFGSESYGGWPSQSPRASGPQPPTRPRQRRSGTVVCRATSSKPSKTTTSSTSPPKVVCAGSAARLDPAVLNFLSIAYLLARIAFIYLYIHSGTAGVAKARTCAYMGGMGLLFTIFVMAAAAFTDRLHWSRRETGEESAGRRRRRPPLMSAVKCQLRYTILPGVRSLTPPPSPVRQFRGLNRCLAILWQQKTRQVAEGRDWA</sequence>
<feature type="transmembrane region" description="Helical" evidence="2">
    <location>
        <begin position="194"/>
        <end position="215"/>
    </location>
</feature>
<dbReference type="AlphaFoldDB" id="F9WZH2"/>
<proteinExistence type="predicted"/>
<dbReference type="OrthoDB" id="2122304at2759"/>
<evidence type="ECO:0000313" key="4">
    <source>
        <dbReference type="Proteomes" id="UP000008062"/>
    </source>
</evidence>
<dbReference type="Gene3D" id="1.20.120.550">
    <property type="entry name" value="Membrane associated eicosanoid/glutathione metabolism-like domain"/>
    <property type="match status" value="1"/>
</dbReference>
<organism evidence="3 4">
    <name type="scientific">Zymoseptoria tritici (strain CBS 115943 / IPO323)</name>
    <name type="common">Speckled leaf blotch fungus</name>
    <name type="synonym">Septoria tritici</name>
    <dbReference type="NCBI Taxonomy" id="336722"/>
    <lineage>
        <taxon>Eukaryota</taxon>
        <taxon>Fungi</taxon>
        <taxon>Dikarya</taxon>
        <taxon>Ascomycota</taxon>
        <taxon>Pezizomycotina</taxon>
        <taxon>Dothideomycetes</taxon>
        <taxon>Dothideomycetidae</taxon>
        <taxon>Mycosphaerellales</taxon>
        <taxon>Mycosphaerellaceae</taxon>
        <taxon>Zymoseptoria</taxon>
    </lineage>
</organism>
<evidence type="ECO:0000256" key="1">
    <source>
        <dbReference type="SAM" id="MobiDB-lite"/>
    </source>
</evidence>
<reference evidence="3 4" key="1">
    <citation type="journal article" date="2011" name="PLoS Genet.">
        <title>Finished genome of the fungal wheat pathogen Mycosphaerella graminicola reveals dispensome structure, chromosome plasticity, and stealth pathogenesis.</title>
        <authorList>
            <person name="Goodwin S.B."/>
            <person name="Ben M'barek S."/>
            <person name="Dhillon B."/>
            <person name="Wittenberg A.H.J."/>
            <person name="Crane C.F."/>
            <person name="Hane J.K."/>
            <person name="Foster A.J."/>
            <person name="Van der Lee T.A.J."/>
            <person name="Grimwood J."/>
            <person name="Aerts A."/>
            <person name="Antoniw J."/>
            <person name="Bailey A."/>
            <person name="Bluhm B."/>
            <person name="Bowler J."/>
            <person name="Bristow J."/>
            <person name="van der Burgt A."/>
            <person name="Canto-Canche B."/>
            <person name="Churchill A.C.L."/>
            <person name="Conde-Ferraez L."/>
            <person name="Cools H.J."/>
            <person name="Coutinho P.M."/>
            <person name="Csukai M."/>
            <person name="Dehal P."/>
            <person name="De Wit P."/>
            <person name="Donzelli B."/>
            <person name="van de Geest H.C."/>
            <person name="van Ham R.C.H.J."/>
            <person name="Hammond-Kosack K.E."/>
            <person name="Henrissat B."/>
            <person name="Kilian A."/>
            <person name="Kobayashi A.K."/>
            <person name="Koopmann E."/>
            <person name="Kourmpetis Y."/>
            <person name="Kuzniar A."/>
            <person name="Lindquist E."/>
            <person name="Lombard V."/>
            <person name="Maliepaard C."/>
            <person name="Martins N."/>
            <person name="Mehrabi R."/>
            <person name="Nap J.P.H."/>
            <person name="Ponomarenko A."/>
            <person name="Rudd J.J."/>
            <person name="Salamov A."/>
            <person name="Schmutz J."/>
            <person name="Schouten H.J."/>
            <person name="Shapiro H."/>
            <person name="Stergiopoulos I."/>
            <person name="Torriani S.F.F."/>
            <person name="Tu H."/>
            <person name="de Vries R.P."/>
            <person name="Waalwijk C."/>
            <person name="Ware S.B."/>
            <person name="Wiebenga A."/>
            <person name="Zwiers L.-H."/>
            <person name="Oliver R.P."/>
            <person name="Grigoriev I.V."/>
            <person name="Kema G.H.J."/>
        </authorList>
    </citation>
    <scope>NUCLEOTIDE SEQUENCE [LARGE SCALE GENOMIC DNA]</scope>
    <source>
        <strain evidence="4">CBS 115943 / IPO323</strain>
    </source>
</reference>
<feature type="transmembrane region" description="Helical" evidence="2">
    <location>
        <begin position="161"/>
        <end position="182"/>
    </location>
</feature>
<dbReference type="KEGG" id="ztr:MYCGRDRAFT_88639"/>
<dbReference type="InterPro" id="IPR023352">
    <property type="entry name" value="MAPEG-like_dom_sf"/>
</dbReference>
<accession>F9WZH2</accession>
<dbReference type="SUPFAM" id="SSF161084">
    <property type="entry name" value="MAPEG domain-like"/>
    <property type="match status" value="1"/>
</dbReference>
<gene>
    <name evidence="3" type="ORF">MYCGRDRAFT_88639</name>
</gene>
<dbReference type="EMBL" id="CM001196">
    <property type="protein sequence ID" value="EGP90835.1"/>
    <property type="molecule type" value="Genomic_DNA"/>
</dbReference>
<keyword evidence="4" id="KW-1185">Reference proteome</keyword>
<protein>
    <submittedName>
        <fullName evidence="3">Uncharacterized protein</fullName>
    </submittedName>
</protein>
<evidence type="ECO:0000256" key="2">
    <source>
        <dbReference type="SAM" id="Phobius"/>
    </source>
</evidence>
<dbReference type="HOGENOM" id="CLU_947343_0_0_1"/>
<evidence type="ECO:0000313" key="3">
    <source>
        <dbReference type="EMBL" id="EGP90835.1"/>
    </source>
</evidence>
<dbReference type="InParanoid" id="F9WZH2"/>
<dbReference type="Proteomes" id="UP000008062">
    <property type="component" value="Chromosome 1"/>
</dbReference>
<name>F9WZH2_ZYMTI</name>
<dbReference type="GeneID" id="13403781"/>
<keyword evidence="2" id="KW-0472">Membrane</keyword>
<feature type="region of interest" description="Disordered" evidence="1">
    <location>
        <begin position="51"/>
        <end position="148"/>
    </location>
</feature>